<gene>
    <name evidence="1" type="ORF">ATJ88_1389</name>
</gene>
<proteinExistence type="predicted"/>
<evidence type="ECO:0000313" key="2">
    <source>
        <dbReference type="Proteomes" id="UP000224130"/>
    </source>
</evidence>
<dbReference type="RefSeq" id="WP_098463180.1">
    <property type="nucleotide sequence ID" value="NZ_PDJJ01000001.1"/>
</dbReference>
<dbReference type="OrthoDB" id="4008664at2"/>
<comment type="caution">
    <text evidence="1">The sequence shown here is derived from an EMBL/GenBank/DDBJ whole genome shotgun (WGS) entry which is preliminary data.</text>
</comment>
<accession>A0A2A9EX17</accession>
<organism evidence="1 2">
    <name type="scientific">Isoptericola jiangsuensis</name>
    <dbReference type="NCBI Taxonomy" id="548579"/>
    <lineage>
        <taxon>Bacteria</taxon>
        <taxon>Bacillati</taxon>
        <taxon>Actinomycetota</taxon>
        <taxon>Actinomycetes</taxon>
        <taxon>Micrococcales</taxon>
        <taxon>Promicromonosporaceae</taxon>
        <taxon>Isoptericola</taxon>
    </lineage>
</organism>
<dbReference type="EMBL" id="PDJJ01000001">
    <property type="protein sequence ID" value="PFG42719.1"/>
    <property type="molecule type" value="Genomic_DNA"/>
</dbReference>
<dbReference type="SUPFAM" id="SSF52540">
    <property type="entry name" value="P-loop containing nucleoside triphosphate hydrolases"/>
    <property type="match status" value="1"/>
</dbReference>
<evidence type="ECO:0008006" key="3">
    <source>
        <dbReference type="Google" id="ProtNLM"/>
    </source>
</evidence>
<keyword evidence="2" id="KW-1185">Reference proteome</keyword>
<dbReference type="Gene3D" id="3.40.50.300">
    <property type="entry name" value="P-loop containing nucleotide triphosphate hydrolases"/>
    <property type="match status" value="1"/>
</dbReference>
<name>A0A2A9EX17_9MICO</name>
<protein>
    <recommendedName>
        <fullName evidence="3">AAA ATPase-like protein</fullName>
    </recommendedName>
</protein>
<dbReference type="AlphaFoldDB" id="A0A2A9EX17"/>
<dbReference type="Proteomes" id="UP000224130">
    <property type="component" value="Unassembled WGS sequence"/>
</dbReference>
<sequence>MSESSLISDRHLARAVSNITDRSEKQGDLDVLRDTYVDTGVLQQVANHANQILYGRRGTGKTHVFQVLRSELEESPGSHVIYVDVRVLGSAHTFLDTEKPLAERCVAVFKDLLSHVQSKLLDIVTSPESDGSGLEEVSDFADTIARKASEVNERNILTSHQQSNSSGTTAELGMSGMKPGASIGANDANSQTQTHETQFTEALRQSLVFSEIYHGLETALRALGASRLTILIDEWTSLPVELQPFIAEFIKRSLFPSNLVTIKIASLEYRSRFTLPREGNPIGFELGPDIKANLDLDDYYVYERNPDNVVEIFHELLFRHIVTGMSEDTLRSFNVRDATSFRSRLFTEKATFIELVRAGEGVVRDFLGIFSSAFFKAKSTGRQKIDLNSVEEAARDWYETDKSTALSDGQRTALHRIITDVIGSRQTKMFMLSREHADNKMILSLFDLRLIHLISRGYSDKENPGQRYNIYALDYGTYVDLKRTKAEPFDFEVEGEENTSPTSDRIVPFADKRSIRRVILRSEIFDDLVD</sequence>
<reference evidence="1 2" key="1">
    <citation type="submission" date="2017-10" db="EMBL/GenBank/DDBJ databases">
        <title>Sequencing the genomes of 1000 actinobacteria strains.</title>
        <authorList>
            <person name="Klenk H.-P."/>
        </authorList>
    </citation>
    <scope>NUCLEOTIDE SEQUENCE [LARGE SCALE GENOMIC DNA]</scope>
    <source>
        <strain evidence="1 2">DSM 21863</strain>
    </source>
</reference>
<dbReference type="InterPro" id="IPR027417">
    <property type="entry name" value="P-loop_NTPase"/>
</dbReference>
<evidence type="ECO:0000313" key="1">
    <source>
        <dbReference type="EMBL" id="PFG42719.1"/>
    </source>
</evidence>